<evidence type="ECO:0000256" key="3">
    <source>
        <dbReference type="ARBA" id="ARBA00022960"/>
    </source>
</evidence>
<keyword evidence="7" id="KW-0067">ATP-binding</keyword>
<keyword evidence="4 7" id="KW-0573">Peptidoglycan synthesis</keyword>
<evidence type="ECO:0000313" key="12">
    <source>
        <dbReference type="EMBL" id="MFC0180403.1"/>
    </source>
</evidence>
<dbReference type="SUPFAM" id="SSF53244">
    <property type="entry name" value="MurD-like peptide ligases, peptide-binding domain"/>
    <property type="match status" value="1"/>
</dbReference>
<feature type="binding site" evidence="7">
    <location>
        <position position="193"/>
    </location>
    <ligand>
        <name>UDP-N-acetyl-alpha-D-muramoyl-L-alanyl-D-glutamate</name>
        <dbReference type="ChEBI" id="CHEBI:83900"/>
    </ligand>
</feature>
<feature type="domain" description="Mur ligase N-terminal catalytic" evidence="9">
    <location>
        <begin position="26"/>
        <end position="82"/>
    </location>
</feature>
<comment type="subcellular location">
    <subcellularLocation>
        <location evidence="7 8">Cytoplasm</location>
    </subcellularLocation>
</comment>
<feature type="binding site" evidence="7">
    <location>
        <position position="33"/>
    </location>
    <ligand>
        <name>UDP-N-acetyl-alpha-D-muramoyl-L-alanyl-D-glutamate</name>
        <dbReference type="ChEBI" id="CHEBI:83900"/>
    </ligand>
</feature>
<dbReference type="NCBIfam" id="TIGR01085">
    <property type="entry name" value="murE"/>
    <property type="match status" value="1"/>
</dbReference>
<dbReference type="GO" id="GO:0008765">
    <property type="term" value="F:UDP-N-acetylmuramoylalanyl-D-glutamate-2,6-diaminopimelate ligase activity"/>
    <property type="evidence" value="ECO:0007669"/>
    <property type="project" value="UniProtKB-EC"/>
</dbReference>
<evidence type="ECO:0000256" key="6">
    <source>
        <dbReference type="ARBA" id="ARBA00023316"/>
    </source>
</evidence>
<evidence type="ECO:0000259" key="9">
    <source>
        <dbReference type="Pfam" id="PF01225"/>
    </source>
</evidence>
<accession>A0ABV6CGN7</accession>
<dbReference type="Gene3D" id="3.40.1190.10">
    <property type="entry name" value="Mur-like, catalytic domain"/>
    <property type="match status" value="1"/>
</dbReference>
<feature type="domain" description="Mur ligase central" evidence="11">
    <location>
        <begin position="114"/>
        <end position="318"/>
    </location>
</feature>
<comment type="caution">
    <text evidence="12">The sequence shown here is derived from an EMBL/GenBank/DDBJ whole genome shotgun (WGS) entry which is preliminary data.</text>
</comment>
<keyword evidence="2 7" id="KW-0132">Cell division</keyword>
<dbReference type="Gene3D" id="3.90.190.20">
    <property type="entry name" value="Mur ligase, C-terminal domain"/>
    <property type="match status" value="1"/>
</dbReference>
<dbReference type="InterPro" id="IPR000713">
    <property type="entry name" value="Mur_ligase_N"/>
</dbReference>
<keyword evidence="7" id="KW-0460">Magnesium</keyword>
<feature type="short sequence motif" description="Meso-diaminopimelate recognition motif" evidence="7">
    <location>
        <begin position="415"/>
        <end position="418"/>
    </location>
</feature>
<evidence type="ECO:0000256" key="5">
    <source>
        <dbReference type="ARBA" id="ARBA00023306"/>
    </source>
</evidence>
<evidence type="ECO:0000256" key="7">
    <source>
        <dbReference type="HAMAP-Rule" id="MF_00208"/>
    </source>
</evidence>
<evidence type="ECO:0000256" key="1">
    <source>
        <dbReference type="ARBA" id="ARBA00005898"/>
    </source>
</evidence>
<evidence type="ECO:0000256" key="4">
    <source>
        <dbReference type="ARBA" id="ARBA00022984"/>
    </source>
</evidence>
<dbReference type="Pfam" id="PF02875">
    <property type="entry name" value="Mur_ligase_C"/>
    <property type="match status" value="1"/>
</dbReference>
<dbReference type="Pfam" id="PF08245">
    <property type="entry name" value="Mur_ligase_M"/>
    <property type="match status" value="1"/>
</dbReference>
<dbReference type="Proteomes" id="UP001589758">
    <property type="component" value="Unassembled WGS sequence"/>
</dbReference>
<protein>
    <recommendedName>
        <fullName evidence="7">UDP-N-acetylmuramoyl-L-alanyl-D-glutamate--2,6-diaminopimelate ligase</fullName>
        <ecNumber evidence="7">6.3.2.13</ecNumber>
    </recommendedName>
    <alternativeName>
        <fullName evidence="7">Meso-A2pm-adding enzyme</fullName>
    </alternativeName>
    <alternativeName>
        <fullName evidence="7">Meso-diaminopimelate-adding enzyme</fullName>
    </alternativeName>
    <alternativeName>
        <fullName evidence="7">UDP-MurNAc-L-Ala-D-Glu:meso-diaminopimelate ligase</fullName>
    </alternativeName>
    <alternativeName>
        <fullName evidence="7">UDP-MurNAc-tripeptide synthetase</fullName>
    </alternativeName>
    <alternativeName>
        <fullName evidence="7">UDP-N-acetylmuramyl-tripeptide synthetase</fullName>
    </alternativeName>
</protein>
<dbReference type="EMBL" id="JBHLXE010000100">
    <property type="protein sequence ID" value="MFC0180403.1"/>
    <property type="molecule type" value="Genomic_DNA"/>
</dbReference>
<dbReference type="Gene3D" id="3.40.1390.10">
    <property type="entry name" value="MurE/MurF, N-terminal domain"/>
    <property type="match status" value="1"/>
</dbReference>
<dbReference type="HAMAP" id="MF_00208">
    <property type="entry name" value="MurE"/>
    <property type="match status" value="1"/>
</dbReference>
<proteinExistence type="inferred from homology"/>
<evidence type="ECO:0000259" key="11">
    <source>
        <dbReference type="Pfam" id="PF08245"/>
    </source>
</evidence>
<dbReference type="InterPro" id="IPR005761">
    <property type="entry name" value="UDP-N-AcMur-Glu-dNH2Pim_ligase"/>
</dbReference>
<comment type="catalytic activity">
    <reaction evidence="7">
        <text>UDP-N-acetyl-alpha-D-muramoyl-L-alanyl-D-glutamate + meso-2,6-diaminopimelate + ATP = UDP-N-acetyl-alpha-D-muramoyl-L-alanyl-gamma-D-glutamyl-meso-2,6-diaminopimelate + ADP + phosphate + H(+)</text>
        <dbReference type="Rhea" id="RHEA:23676"/>
        <dbReference type="ChEBI" id="CHEBI:15378"/>
        <dbReference type="ChEBI" id="CHEBI:30616"/>
        <dbReference type="ChEBI" id="CHEBI:43474"/>
        <dbReference type="ChEBI" id="CHEBI:57791"/>
        <dbReference type="ChEBI" id="CHEBI:83900"/>
        <dbReference type="ChEBI" id="CHEBI:83905"/>
        <dbReference type="ChEBI" id="CHEBI:456216"/>
        <dbReference type="EC" id="6.3.2.13"/>
    </reaction>
</comment>
<feature type="binding site" evidence="7">
    <location>
        <position position="191"/>
    </location>
    <ligand>
        <name>UDP-N-acetyl-alpha-D-muramoyl-L-alanyl-D-glutamate</name>
        <dbReference type="ChEBI" id="CHEBI:83900"/>
    </ligand>
</feature>
<comment type="caution">
    <text evidence="7">Lacks conserved residue(s) required for the propagation of feature annotation.</text>
</comment>
<feature type="binding site" evidence="7">
    <location>
        <position position="469"/>
    </location>
    <ligand>
        <name>meso-2,6-diaminopimelate</name>
        <dbReference type="ChEBI" id="CHEBI:57791"/>
    </ligand>
</feature>
<dbReference type="InterPro" id="IPR004101">
    <property type="entry name" value="Mur_ligase_C"/>
</dbReference>
<keyword evidence="5 7" id="KW-0131">Cell cycle</keyword>
<dbReference type="PANTHER" id="PTHR23135:SF4">
    <property type="entry name" value="UDP-N-ACETYLMURAMOYL-L-ALANYL-D-GLUTAMATE--2,6-DIAMINOPIMELATE LIGASE MURE HOMOLOG, CHLOROPLASTIC"/>
    <property type="match status" value="1"/>
</dbReference>
<gene>
    <name evidence="7 12" type="primary">murE</name>
    <name evidence="12" type="ORF">ACFFIT_09980</name>
</gene>
<dbReference type="InterPro" id="IPR036565">
    <property type="entry name" value="Mur-like_cat_sf"/>
</dbReference>
<dbReference type="RefSeq" id="WP_385877512.1">
    <property type="nucleotide sequence ID" value="NZ_JBHLXE010000100.1"/>
</dbReference>
<feature type="binding site" evidence="7">
    <location>
        <position position="185"/>
    </location>
    <ligand>
        <name>UDP-N-acetyl-alpha-D-muramoyl-L-alanyl-D-glutamate</name>
        <dbReference type="ChEBI" id="CHEBI:83900"/>
    </ligand>
</feature>
<feature type="modified residue" description="N6-carboxylysine" evidence="7">
    <location>
        <position position="225"/>
    </location>
</feature>
<keyword evidence="7 12" id="KW-0436">Ligase</keyword>
<keyword evidence="7" id="KW-0963">Cytoplasm</keyword>
<dbReference type="InterPro" id="IPR036615">
    <property type="entry name" value="Mur_ligase_C_dom_sf"/>
</dbReference>
<keyword evidence="3 7" id="KW-0133">Cell shape</keyword>
<reference evidence="12 13" key="1">
    <citation type="submission" date="2024-09" db="EMBL/GenBank/DDBJ databases">
        <authorList>
            <person name="Sun Q."/>
            <person name="Mori K."/>
        </authorList>
    </citation>
    <scope>NUCLEOTIDE SEQUENCE [LARGE SCALE GENOMIC DNA]</scope>
    <source>
        <strain evidence="12 13">CCM 8545</strain>
    </source>
</reference>
<comment type="cofactor">
    <cofactor evidence="7">
        <name>Mg(2+)</name>
        <dbReference type="ChEBI" id="CHEBI:18420"/>
    </cofactor>
</comment>
<dbReference type="SUPFAM" id="SSF53623">
    <property type="entry name" value="MurD-like peptide ligases, catalytic domain"/>
    <property type="match status" value="1"/>
</dbReference>
<dbReference type="SUPFAM" id="SSF63418">
    <property type="entry name" value="MurE/MurF N-terminal domain"/>
    <property type="match status" value="1"/>
</dbReference>
<dbReference type="InterPro" id="IPR035911">
    <property type="entry name" value="MurE/MurF_N"/>
</dbReference>
<feature type="binding site" evidence="7">
    <location>
        <begin position="158"/>
        <end position="159"/>
    </location>
    <ligand>
        <name>UDP-N-acetyl-alpha-D-muramoyl-L-alanyl-D-glutamate</name>
        <dbReference type="ChEBI" id="CHEBI:83900"/>
    </ligand>
</feature>
<evidence type="ECO:0000256" key="2">
    <source>
        <dbReference type="ARBA" id="ARBA00022618"/>
    </source>
</evidence>
<feature type="binding site" evidence="7">
    <location>
        <begin position="116"/>
        <end position="122"/>
    </location>
    <ligand>
        <name>ATP</name>
        <dbReference type="ChEBI" id="CHEBI:30616"/>
    </ligand>
</feature>
<dbReference type="NCBIfam" id="NF001123">
    <property type="entry name" value="PRK00139.1-1"/>
    <property type="match status" value="1"/>
</dbReference>
<dbReference type="EC" id="6.3.2.13" evidence="7"/>
<feature type="binding site" evidence="7">
    <location>
        <begin position="48"/>
        <end position="50"/>
    </location>
    <ligand>
        <name>UDP-N-acetyl-alpha-D-muramoyl-L-alanyl-D-glutamate</name>
        <dbReference type="ChEBI" id="CHEBI:83900"/>
    </ligand>
</feature>
<dbReference type="NCBIfam" id="NF001126">
    <property type="entry name" value="PRK00139.1-4"/>
    <property type="match status" value="1"/>
</dbReference>
<comment type="similarity">
    <text evidence="1 7">Belongs to the MurCDEF family. MurE subfamily.</text>
</comment>
<dbReference type="PANTHER" id="PTHR23135">
    <property type="entry name" value="MUR LIGASE FAMILY MEMBER"/>
    <property type="match status" value="1"/>
</dbReference>
<evidence type="ECO:0000313" key="13">
    <source>
        <dbReference type="Proteomes" id="UP001589758"/>
    </source>
</evidence>
<keyword evidence="7" id="KW-0547">Nucleotide-binding</keyword>
<dbReference type="Pfam" id="PF01225">
    <property type="entry name" value="Mur_ligase"/>
    <property type="match status" value="1"/>
</dbReference>
<comment type="function">
    <text evidence="7">Catalyzes the addition of meso-diaminopimelic acid to the nucleotide precursor UDP-N-acetylmuramoyl-L-alanyl-D-glutamate (UMAG) in the biosynthesis of bacterial cell-wall peptidoglycan.</text>
</comment>
<sequence>MKLSELASRLYDINPMLCIDVADVNINFITADSREVKQGTLFLALQGHQVHGRDYLSKAIENGAVAIFDEDDTPGIEYVQNIPVIKIPKLGKLVSSIGNIFYDTNNLPISIIGITGTNGKTTTSHLVAMWATLLGDKSSVMGTVGNGLFGSLNESNNTTPSALEVHANIQKYSTKGASLCAMEVSSHGLVQYRVESVPFRVTAFLNLSRDHLDYHHSMQEYAAAKFRLFDELKSKVQIFNIDDAIGLKWFENQKDAIAVSIDYARFIDKTPAHYVFAKSMVFHSKGVDIEIKSSFGEGVLHSPLLGEFNVHNILTALSILLALGYDLTSLLDSAPKLIPVAGRMEKFSRELFPTVVVDYAHTPDALEKALLALKTHQLGKIWCVFGCGGDRDRGKRPLMASVAQMHADHVIVTDDNPRTEDRETITNDIISGFLDLNYQVIHDRSQAIKTAIELADKDDLILVAGKGHEDYQIIGHNKIHYSDRELMHELYHTQGLRLA</sequence>
<keyword evidence="13" id="KW-1185">Reference proteome</keyword>
<evidence type="ECO:0000259" key="10">
    <source>
        <dbReference type="Pfam" id="PF02875"/>
    </source>
</evidence>
<feature type="binding site" evidence="7">
    <location>
        <position position="391"/>
    </location>
    <ligand>
        <name>meso-2,6-diaminopimelate</name>
        <dbReference type="ChEBI" id="CHEBI:57791"/>
    </ligand>
</feature>
<feature type="binding site" evidence="7">
    <location>
        <position position="157"/>
    </location>
    <ligand>
        <name>UDP-N-acetyl-alpha-D-muramoyl-L-alanyl-D-glutamate</name>
        <dbReference type="ChEBI" id="CHEBI:83900"/>
    </ligand>
</feature>
<name>A0ABV6CGN7_9GAMM</name>
<keyword evidence="6 7" id="KW-0961">Cell wall biogenesis/degradation</keyword>
<evidence type="ECO:0000256" key="8">
    <source>
        <dbReference type="RuleBase" id="RU004135"/>
    </source>
</evidence>
<organism evidence="12 13">
    <name type="scientific">Thorsellia kenyensis</name>
    <dbReference type="NCBI Taxonomy" id="1549888"/>
    <lineage>
        <taxon>Bacteria</taxon>
        <taxon>Pseudomonadati</taxon>
        <taxon>Pseudomonadota</taxon>
        <taxon>Gammaproteobacteria</taxon>
        <taxon>Enterobacterales</taxon>
        <taxon>Thorselliaceae</taxon>
        <taxon>Thorsellia</taxon>
    </lineage>
</organism>
<feature type="binding site" evidence="7">
    <location>
        <position position="465"/>
    </location>
    <ligand>
        <name>meso-2,6-diaminopimelate</name>
        <dbReference type="ChEBI" id="CHEBI:57791"/>
    </ligand>
</feature>
<comment type="pathway">
    <text evidence="7 8">Cell wall biogenesis; peptidoglycan biosynthesis.</text>
</comment>
<feature type="binding site" evidence="7">
    <location>
        <begin position="415"/>
        <end position="418"/>
    </location>
    <ligand>
        <name>meso-2,6-diaminopimelate</name>
        <dbReference type="ChEBI" id="CHEBI:57791"/>
    </ligand>
</feature>
<feature type="domain" description="Mur ligase C-terminal" evidence="10">
    <location>
        <begin position="342"/>
        <end position="467"/>
    </location>
</feature>
<comment type="PTM">
    <text evidence="7">Carboxylation is probably crucial for Mg(2+) binding and, consequently, for the gamma-phosphate positioning of ATP.</text>
</comment>
<dbReference type="InterPro" id="IPR013221">
    <property type="entry name" value="Mur_ligase_cen"/>
</dbReference>